<dbReference type="VEuPathDB" id="MicrosporidiaDB:M896_042120"/>
<evidence type="ECO:0000313" key="2">
    <source>
        <dbReference type="EMBL" id="KHN70012.1"/>
    </source>
</evidence>
<dbReference type="InterPro" id="IPR003890">
    <property type="entry name" value="MIF4G-like_typ-3"/>
</dbReference>
<evidence type="ECO:0000313" key="3">
    <source>
        <dbReference type="Proteomes" id="UP000031056"/>
    </source>
</evidence>
<organism evidence="2 3">
    <name type="scientific">Ordospora colligata OC4</name>
    <dbReference type="NCBI Taxonomy" id="1354746"/>
    <lineage>
        <taxon>Eukaryota</taxon>
        <taxon>Fungi</taxon>
        <taxon>Fungi incertae sedis</taxon>
        <taxon>Microsporidia</taxon>
        <taxon>Ordosporidae</taxon>
        <taxon>Ordospora</taxon>
    </lineage>
</organism>
<name>A0A0B2ULR9_9MICR</name>
<evidence type="ECO:0000259" key="1">
    <source>
        <dbReference type="SMART" id="SM00543"/>
    </source>
</evidence>
<dbReference type="SMART" id="SM00543">
    <property type="entry name" value="MIF4G"/>
    <property type="match status" value="1"/>
</dbReference>
<dbReference type="RefSeq" id="XP_014564054.1">
    <property type="nucleotide sequence ID" value="XM_014708568.1"/>
</dbReference>
<dbReference type="AlphaFoldDB" id="A0A0B2ULR9"/>
<dbReference type="InParanoid" id="A0A0B2ULR9"/>
<keyword evidence="3" id="KW-1185">Reference proteome</keyword>
<dbReference type="GO" id="GO:0003743">
    <property type="term" value="F:translation initiation factor activity"/>
    <property type="evidence" value="ECO:0007669"/>
    <property type="project" value="TreeGrafter"/>
</dbReference>
<reference evidence="2 3" key="1">
    <citation type="journal article" date="2014" name="MBio">
        <title>The Ordospora colligata genome; evolution of extreme reduction in microsporidia and host-to-parasite horizontal gene transfer.</title>
        <authorList>
            <person name="Pombert J.-F."/>
            <person name="Haag K.L."/>
            <person name="Beidas S."/>
            <person name="Ebert D."/>
            <person name="Keeling P.J."/>
        </authorList>
    </citation>
    <scope>NUCLEOTIDE SEQUENCE [LARGE SCALE GENOMIC DNA]</scope>
    <source>
        <strain evidence="2 3">OC4</strain>
    </source>
</reference>
<dbReference type="Gene3D" id="1.25.40.180">
    <property type="match status" value="2"/>
</dbReference>
<protein>
    <recommendedName>
        <fullName evidence="1">MIF4G domain-containing protein</fullName>
    </recommendedName>
</protein>
<proteinExistence type="predicted"/>
<gene>
    <name evidence="2" type="ORF">M896_042120</name>
</gene>
<dbReference type="Proteomes" id="UP000031056">
    <property type="component" value="Unassembled WGS sequence"/>
</dbReference>
<dbReference type="Pfam" id="PF02854">
    <property type="entry name" value="MIF4G"/>
    <property type="match status" value="1"/>
</dbReference>
<dbReference type="PANTHER" id="PTHR23253">
    <property type="entry name" value="EUKARYOTIC TRANSLATION INITIATION FACTOR 4 GAMMA"/>
    <property type="match status" value="1"/>
</dbReference>
<dbReference type="OrthoDB" id="514777at2759"/>
<dbReference type="EMBL" id="JOKQ01000004">
    <property type="protein sequence ID" value="KHN70012.1"/>
    <property type="molecule type" value="Genomic_DNA"/>
</dbReference>
<accession>A0A0B2ULR9</accession>
<comment type="caution">
    <text evidence="2">The sequence shown here is derived from an EMBL/GenBank/DDBJ whole genome shotgun (WGS) entry which is preliminary data.</text>
</comment>
<feature type="domain" description="MIF4G" evidence="1">
    <location>
        <begin position="201"/>
        <end position="431"/>
    </location>
</feature>
<dbReference type="STRING" id="1354746.A0A0B2ULR9"/>
<sequence>MIKRIICRPTKVLFLFKKEESFLYGPRVKSAPPIEINFSTLPKPEPRPVVRFTKADGTPITEDDLLDLTTDSESSTDSDCAVNNNKQSLSVEGSEVKEELVYVEVIENNTCVDIIESRIENDIQQEMKVPDEDGRAMMLENFLKKFSGMEITVQKPRLSYDIFEILSVEERKVIPLNLKLRVKGDVRYVYKVEKNKKETSIELARLEFNRLTAKNLGFVINNLKEIKVETINEMKEISTILFDKAVSEPTFVKYYAVLVLDMKKDWQSEEEKSKNASQTVFFGTLLTLMLKTLENREKWGDGKYNSNQGMTFEERKGYEEKLEEAETERYVKKRKTLGTINFLSSLYSLNAISYSHVNACIEALMKSKDAENVEVLCHFIDSIGEKLVVSGKEHIISQVCTNLAHDKDNYENRIKYMIESLLEKRVQWKPKEKNTRNLFSCLEVENEEQKLDQVASVCTIAEVYPLLSMMSEELSMAYEEDDKKIVSDNFKTGEQRFGVYIFYKAYLQEAICNHKASEAFFDLFISFRAATSITEDELVNVLRDIKNDLGEISIDFPISLKKYAELITRLMIESMLPNHLFEQLKTDDYESKVVELLSKWYKSENDRKKALAVFPSEKIEGMIKK</sequence>
<dbReference type="GO" id="GO:0016281">
    <property type="term" value="C:eukaryotic translation initiation factor 4F complex"/>
    <property type="evidence" value="ECO:0007669"/>
    <property type="project" value="TreeGrafter"/>
</dbReference>
<dbReference type="SUPFAM" id="SSF48371">
    <property type="entry name" value="ARM repeat"/>
    <property type="match status" value="1"/>
</dbReference>
<dbReference type="PANTHER" id="PTHR23253:SF78">
    <property type="entry name" value="EUKARYOTIC TRANSLATION INITIATION FACTOR 4G1, ISOFORM B-RELATED"/>
    <property type="match status" value="1"/>
</dbReference>
<dbReference type="GO" id="GO:0003729">
    <property type="term" value="F:mRNA binding"/>
    <property type="evidence" value="ECO:0007669"/>
    <property type="project" value="TreeGrafter"/>
</dbReference>
<dbReference type="HOGENOM" id="CLU_446896_0_0_1"/>
<dbReference type="GeneID" id="26261650"/>
<dbReference type="InterPro" id="IPR016024">
    <property type="entry name" value="ARM-type_fold"/>
</dbReference>